<dbReference type="PANTHER" id="PTHR24198:SF165">
    <property type="entry name" value="ANKYRIN REPEAT-CONTAINING PROTEIN-RELATED"/>
    <property type="match status" value="1"/>
</dbReference>
<dbReference type="InterPro" id="IPR036770">
    <property type="entry name" value="Ankyrin_rpt-contain_sf"/>
</dbReference>
<accession>A0AAD6CTP7</accession>
<dbReference type="AlphaFoldDB" id="A0AAD6CTP7"/>
<dbReference type="PROSITE" id="PS50088">
    <property type="entry name" value="ANK_REPEAT"/>
    <property type="match status" value="2"/>
</dbReference>
<dbReference type="GO" id="GO:0005737">
    <property type="term" value="C:cytoplasm"/>
    <property type="evidence" value="ECO:0007669"/>
    <property type="project" value="TreeGrafter"/>
</dbReference>
<evidence type="ECO:0000313" key="7">
    <source>
        <dbReference type="Proteomes" id="UP001220324"/>
    </source>
</evidence>
<dbReference type="PROSITE" id="PS50181">
    <property type="entry name" value="FBOX"/>
    <property type="match status" value="1"/>
</dbReference>
<dbReference type="PANTHER" id="PTHR24198">
    <property type="entry name" value="ANKYRIN REPEAT AND PROTEIN KINASE DOMAIN-CONTAINING PROTEIN"/>
    <property type="match status" value="1"/>
</dbReference>
<evidence type="ECO:0000256" key="1">
    <source>
        <dbReference type="ARBA" id="ARBA00022737"/>
    </source>
</evidence>
<keyword evidence="1" id="KW-0677">Repeat</keyword>
<keyword evidence="7" id="KW-1185">Reference proteome</keyword>
<dbReference type="InterPro" id="IPR001810">
    <property type="entry name" value="F-box_dom"/>
</dbReference>
<dbReference type="Gene3D" id="1.25.40.20">
    <property type="entry name" value="Ankyrin repeat-containing domain"/>
    <property type="match status" value="1"/>
</dbReference>
<evidence type="ECO:0000256" key="4">
    <source>
        <dbReference type="SAM" id="MobiDB-lite"/>
    </source>
</evidence>
<dbReference type="SUPFAM" id="SSF48403">
    <property type="entry name" value="Ankyrin repeat"/>
    <property type="match status" value="1"/>
</dbReference>
<keyword evidence="2 3" id="KW-0040">ANK repeat</keyword>
<reference evidence="6 7" key="1">
    <citation type="journal article" date="2023" name="IMA Fungus">
        <title>Comparative genomic study of the Penicillium genus elucidates a diverse pangenome and 15 lateral gene transfer events.</title>
        <authorList>
            <person name="Petersen C."/>
            <person name="Sorensen T."/>
            <person name="Nielsen M.R."/>
            <person name="Sondergaard T.E."/>
            <person name="Sorensen J.L."/>
            <person name="Fitzpatrick D.A."/>
            <person name="Frisvad J.C."/>
            <person name="Nielsen K.L."/>
        </authorList>
    </citation>
    <scope>NUCLEOTIDE SEQUENCE [LARGE SCALE GENOMIC DNA]</scope>
    <source>
        <strain evidence="6 7">IBT 35679</strain>
    </source>
</reference>
<evidence type="ECO:0000313" key="6">
    <source>
        <dbReference type="EMBL" id="KAJ5533368.1"/>
    </source>
</evidence>
<evidence type="ECO:0000259" key="5">
    <source>
        <dbReference type="PROSITE" id="PS50181"/>
    </source>
</evidence>
<feature type="repeat" description="ANK" evidence="3">
    <location>
        <begin position="216"/>
        <end position="248"/>
    </location>
</feature>
<comment type="caution">
    <text evidence="6">The sequence shown here is derived from an EMBL/GenBank/DDBJ whole genome shotgun (WGS) entry which is preliminary data.</text>
</comment>
<gene>
    <name evidence="6" type="ORF">N7494_009920</name>
</gene>
<protein>
    <recommendedName>
        <fullName evidence="5">F-box domain-containing protein</fullName>
    </recommendedName>
</protein>
<proteinExistence type="predicted"/>
<name>A0AAD6CTP7_9EURO</name>
<organism evidence="6 7">
    <name type="scientific">Penicillium frequentans</name>
    <dbReference type="NCBI Taxonomy" id="3151616"/>
    <lineage>
        <taxon>Eukaryota</taxon>
        <taxon>Fungi</taxon>
        <taxon>Dikarya</taxon>
        <taxon>Ascomycota</taxon>
        <taxon>Pezizomycotina</taxon>
        <taxon>Eurotiomycetes</taxon>
        <taxon>Eurotiomycetidae</taxon>
        <taxon>Eurotiales</taxon>
        <taxon>Aspergillaceae</taxon>
        <taxon>Penicillium</taxon>
    </lineage>
</organism>
<feature type="region of interest" description="Disordered" evidence="4">
    <location>
        <begin position="374"/>
        <end position="405"/>
    </location>
</feature>
<dbReference type="Pfam" id="PF12796">
    <property type="entry name" value="Ank_2"/>
    <property type="match status" value="1"/>
</dbReference>
<dbReference type="Proteomes" id="UP001220324">
    <property type="component" value="Unassembled WGS sequence"/>
</dbReference>
<evidence type="ECO:0000256" key="3">
    <source>
        <dbReference type="PROSITE-ProRule" id="PRU00023"/>
    </source>
</evidence>
<dbReference type="EMBL" id="JAQIZZ010000007">
    <property type="protein sequence ID" value="KAJ5533368.1"/>
    <property type="molecule type" value="Genomic_DNA"/>
</dbReference>
<feature type="repeat" description="ANK" evidence="3">
    <location>
        <begin position="249"/>
        <end position="281"/>
    </location>
</feature>
<feature type="domain" description="F-box" evidence="5">
    <location>
        <begin position="27"/>
        <end position="53"/>
    </location>
</feature>
<dbReference type="PROSITE" id="PS50297">
    <property type="entry name" value="ANK_REP_REGION"/>
    <property type="match status" value="1"/>
</dbReference>
<sequence>MDQVLSNGLIQLQSTNRPDDNENPQLAVNIIPLPAELIYDILDYLPVQDVVAFVSCRWDFFQASIDFLIDRVGPTFQGLDSLVNAVIHKHWPRQWLWDLMQRSVSGKLSLRGFRSLLNLFERNEWPENELRDIVSGCVKDKLPISHSWLSSDFHEQAVLYLQEEPEAVLDMNVAKMSVLQISILVRATKCVETIDAILQDMTEPERVAYINHLDDCNNTALDYAIRISPVPIIAALIRLGADLDNRDKLGFTPLMNACHLGRDEAIHCLIDHGANVTATNNFGESALESIMMGDSKTKNSLLRRLCGRANQRQKNTALVHALNFNKQFLDVLIECGAEGQHTQLPERIVSLDSVDGQASAHMQQQLPSTLIQNAAESQTSGIEPQRRSSPIDGTEIDEGQRGTRDDHISRAIGALSISDMHSSADAWGYIGTGCFSIMRIGPVGSCKYIFKIGLLGNTESLQNVSDSQSRISHITYIDEMGYTRRYGRENVQEIMGVVMAGRPSWSYRRAPTTYVKIKWIGISYRHSALCRNNES</sequence>
<evidence type="ECO:0000256" key="2">
    <source>
        <dbReference type="ARBA" id="ARBA00023043"/>
    </source>
</evidence>
<dbReference type="SMART" id="SM00248">
    <property type="entry name" value="ANK"/>
    <property type="match status" value="2"/>
</dbReference>
<dbReference type="InterPro" id="IPR002110">
    <property type="entry name" value="Ankyrin_rpt"/>
</dbReference>